<feature type="transmembrane region" description="Helical" evidence="6">
    <location>
        <begin position="21"/>
        <end position="44"/>
    </location>
</feature>
<keyword evidence="9" id="KW-1185">Reference proteome</keyword>
<keyword evidence="5" id="KW-0503">Monooxygenase</keyword>
<dbReference type="OMA" id="DVEERWA"/>
<dbReference type="Gene3D" id="3.50.50.60">
    <property type="entry name" value="FAD/NAD(P)-binding domain"/>
    <property type="match status" value="1"/>
</dbReference>
<keyword evidence="6" id="KW-0812">Transmembrane</keyword>
<proteinExistence type="inferred from homology"/>
<keyword evidence="6" id="KW-0472">Membrane</keyword>
<dbReference type="EMBL" id="BN001305">
    <property type="protein sequence ID" value="CBF82124.1"/>
    <property type="molecule type" value="Genomic_DNA"/>
</dbReference>
<dbReference type="InterPro" id="IPR036188">
    <property type="entry name" value="FAD/NAD-bd_sf"/>
</dbReference>
<keyword evidence="4" id="KW-0560">Oxidoreductase</keyword>
<dbReference type="InParanoid" id="Q5B2C0"/>
<dbReference type="RefSeq" id="XP_662914.1">
    <property type="nucleotide sequence ID" value="XM_657822.1"/>
</dbReference>
<reference evidence="9" key="1">
    <citation type="journal article" date="2005" name="Nature">
        <title>Sequencing of Aspergillus nidulans and comparative analysis with A. fumigatus and A. oryzae.</title>
        <authorList>
            <person name="Galagan J.E."/>
            <person name="Calvo S.E."/>
            <person name="Cuomo C."/>
            <person name="Ma L.J."/>
            <person name="Wortman J.R."/>
            <person name="Batzoglou S."/>
            <person name="Lee S.I."/>
            <person name="Basturkmen M."/>
            <person name="Spevak C.C."/>
            <person name="Clutterbuck J."/>
            <person name="Kapitonov V."/>
            <person name="Jurka J."/>
            <person name="Scazzocchio C."/>
            <person name="Farman M."/>
            <person name="Butler J."/>
            <person name="Purcell S."/>
            <person name="Harris S."/>
            <person name="Braus G.H."/>
            <person name="Draht O."/>
            <person name="Busch S."/>
            <person name="D'Enfert C."/>
            <person name="Bouchier C."/>
            <person name="Goldman G.H."/>
            <person name="Bell-Pedersen D."/>
            <person name="Griffiths-Jones S."/>
            <person name="Doonan J.H."/>
            <person name="Yu J."/>
            <person name="Vienken K."/>
            <person name="Pain A."/>
            <person name="Freitag M."/>
            <person name="Selker E.U."/>
            <person name="Archer D.B."/>
            <person name="Penalva M.A."/>
            <person name="Oakley B.R."/>
            <person name="Momany M."/>
            <person name="Tanaka T."/>
            <person name="Kumagai T."/>
            <person name="Asai K."/>
            <person name="Machida M."/>
            <person name="Nierman W.C."/>
            <person name="Denning D.W."/>
            <person name="Caddick M."/>
            <person name="Hynes M."/>
            <person name="Paoletti M."/>
            <person name="Fischer R."/>
            <person name="Miller B."/>
            <person name="Dyer P."/>
            <person name="Sachs M.S."/>
            <person name="Osmani S.A."/>
            <person name="Birren B.W."/>
        </authorList>
    </citation>
    <scope>NUCLEOTIDE SEQUENCE [LARGE SCALE GENOMIC DNA]</scope>
    <source>
        <strain evidence="9">FGSC A4 / ATCC 38163 / CBS 112.46 / NRRL 194 / M139</strain>
    </source>
</reference>
<evidence type="ECO:0000313" key="8">
    <source>
        <dbReference type="EMBL" id="CBF82124.1"/>
    </source>
</evidence>
<dbReference type="SUPFAM" id="SSF54373">
    <property type="entry name" value="FAD-linked reductases, C-terminal domain"/>
    <property type="match status" value="1"/>
</dbReference>
<reference evidence="9" key="2">
    <citation type="journal article" date="2009" name="Fungal Genet. Biol.">
        <title>The 2008 update of the Aspergillus nidulans genome annotation: a community effort.</title>
        <authorList>
            <person name="Wortman J.R."/>
            <person name="Gilsenan J.M."/>
            <person name="Joardar V."/>
            <person name="Deegan J."/>
            <person name="Clutterbuck J."/>
            <person name="Andersen M.R."/>
            <person name="Archer D."/>
            <person name="Bencina M."/>
            <person name="Braus G."/>
            <person name="Coutinho P."/>
            <person name="von Dohren H."/>
            <person name="Doonan J."/>
            <person name="Driessen A.J."/>
            <person name="Durek P."/>
            <person name="Espeso E."/>
            <person name="Fekete E."/>
            <person name="Flipphi M."/>
            <person name="Estrada C.G."/>
            <person name="Geysens S."/>
            <person name="Goldman G."/>
            <person name="de Groot P.W."/>
            <person name="Hansen K."/>
            <person name="Harris S.D."/>
            <person name="Heinekamp T."/>
            <person name="Helmstaedt K."/>
            <person name="Henrissat B."/>
            <person name="Hofmann G."/>
            <person name="Homan T."/>
            <person name="Horio T."/>
            <person name="Horiuchi H."/>
            <person name="James S."/>
            <person name="Jones M."/>
            <person name="Karaffa L."/>
            <person name="Karanyi Z."/>
            <person name="Kato M."/>
            <person name="Keller N."/>
            <person name="Kelly D.E."/>
            <person name="Kiel J.A."/>
            <person name="Kim J.M."/>
            <person name="van der Klei I.J."/>
            <person name="Klis F.M."/>
            <person name="Kovalchuk A."/>
            <person name="Krasevec N."/>
            <person name="Kubicek C.P."/>
            <person name="Liu B."/>
            <person name="Maccabe A."/>
            <person name="Meyer V."/>
            <person name="Mirabito P."/>
            <person name="Miskei M."/>
            <person name="Mos M."/>
            <person name="Mullins J."/>
            <person name="Nelson D.R."/>
            <person name="Nielsen J."/>
            <person name="Oakley B.R."/>
            <person name="Osmani S.A."/>
            <person name="Pakula T."/>
            <person name="Paszewski A."/>
            <person name="Paulsen I."/>
            <person name="Pilsyk S."/>
            <person name="Pocsi I."/>
            <person name="Punt P.J."/>
            <person name="Ram A.F."/>
            <person name="Ren Q."/>
            <person name="Robellet X."/>
            <person name="Robson G."/>
            <person name="Seiboth B."/>
            <person name="van Solingen P."/>
            <person name="Specht T."/>
            <person name="Sun J."/>
            <person name="Taheri-Talesh N."/>
            <person name="Takeshita N."/>
            <person name="Ussery D."/>
            <person name="vanKuyk P.A."/>
            <person name="Visser H."/>
            <person name="van de Vondervoort P.J."/>
            <person name="de Vries R.P."/>
            <person name="Walton J."/>
            <person name="Xiang X."/>
            <person name="Xiong Y."/>
            <person name="Zeng A.P."/>
            <person name="Brandt B.W."/>
            <person name="Cornell M.J."/>
            <person name="van den Hondel C.A."/>
            <person name="Visser J."/>
            <person name="Oliver S.G."/>
            <person name="Turner G."/>
        </authorList>
    </citation>
    <scope>GENOME REANNOTATION</scope>
    <source>
        <strain evidence="9">FGSC A4 / ATCC 38163 / CBS 112.46 / NRRL 194 / M139</strain>
    </source>
</reference>
<gene>
    <name evidence="8" type="ORF">ANIA_05310</name>
</gene>
<dbReference type="Pfam" id="PF01494">
    <property type="entry name" value="FAD_binding_3"/>
    <property type="match status" value="1"/>
</dbReference>
<protein>
    <recommendedName>
        <fullName evidence="7">FAD-binding domain-containing protein</fullName>
    </recommendedName>
</protein>
<dbReference type="GeneID" id="2871600"/>
<dbReference type="Proteomes" id="UP000000560">
    <property type="component" value="Chromosome V"/>
</dbReference>
<dbReference type="KEGG" id="ani:ANIA_05310"/>
<evidence type="ECO:0000259" key="7">
    <source>
        <dbReference type="Pfam" id="PF01494"/>
    </source>
</evidence>
<comment type="similarity">
    <text evidence="1">Belongs to the paxM FAD-dependent monooxygenase family.</text>
</comment>
<dbReference type="PANTHER" id="PTHR13789:SF242">
    <property type="entry name" value="FAD-BINDING DOMAIN-CONTAINING PROTEIN"/>
    <property type="match status" value="1"/>
</dbReference>
<dbReference type="OrthoDB" id="16820at2759"/>
<dbReference type="eggNOG" id="KOG2614">
    <property type="taxonomic scope" value="Eukaryota"/>
</dbReference>
<accession>C8VGW8</accession>
<dbReference type="STRING" id="227321.Q5B2C0"/>
<dbReference type="FunFam" id="3.50.50.60:FF:000115">
    <property type="entry name" value="Salicylate hydroxylase, putative"/>
    <property type="match status" value="1"/>
</dbReference>
<evidence type="ECO:0000256" key="2">
    <source>
        <dbReference type="ARBA" id="ARBA00022630"/>
    </source>
</evidence>
<dbReference type="PRINTS" id="PR00420">
    <property type="entry name" value="RNGMNOXGNASE"/>
</dbReference>
<dbReference type="InterPro" id="IPR050493">
    <property type="entry name" value="FAD-dep_Monooxygenase_BioMet"/>
</dbReference>
<name>Q5B2C0_EMENI</name>
<keyword evidence="6" id="KW-1133">Transmembrane helix</keyword>
<evidence type="ECO:0000256" key="6">
    <source>
        <dbReference type="SAM" id="Phobius"/>
    </source>
</evidence>
<evidence type="ECO:0000256" key="5">
    <source>
        <dbReference type="ARBA" id="ARBA00023033"/>
    </source>
</evidence>
<accession>Q5B2C0</accession>
<dbReference type="GO" id="GO:0004497">
    <property type="term" value="F:monooxygenase activity"/>
    <property type="evidence" value="ECO:0000318"/>
    <property type="project" value="GO_Central"/>
</dbReference>
<dbReference type="SUPFAM" id="SSF51905">
    <property type="entry name" value="FAD/NAD(P)-binding domain"/>
    <property type="match status" value="1"/>
</dbReference>
<feature type="domain" description="FAD-binding" evidence="7">
    <location>
        <begin position="22"/>
        <end position="188"/>
    </location>
</feature>
<dbReference type="AlphaFoldDB" id="Q5B2C0"/>
<evidence type="ECO:0000256" key="1">
    <source>
        <dbReference type="ARBA" id="ARBA00007992"/>
    </source>
</evidence>
<sequence length="454" mass="49684">MTPNPKPKAQTIPRKRDASSTLKVIIIGAGLGGLGAAIAIRLAGHSVTVLESAREIGEVGAGIQCLPNSTKILRSWDVHGKLASKASQTQTCNILGWKGDLISSMDFAQAGIEHGAPFNDFHRADLHAVLLERAVELGAAVHTNSEVANIEFNVESNTARVFITGQESLVADLVVGADGINSRCREILLGRPEPPHRTGDMAYRILLDAKDIRETGDVKLTKYLDEKAVTYWYGPGAHADNMPEEGPSTLKGYVDEMQSLFADWDPNIGKLLALCPSVLRWRLCIRNPLDTWVHPSQTLVLLGDSVHATLPYLASGAGITFEDAAVLGECLARTTSNSLEERKKALAVYELCRKLRTETVVKRGSIQQDLNHLDDGVEQQERDAKMRAFEEVERSWIAGARGPLPHGLKEGEDPLVWRRFGVGGWLFSYDTWEDVEERWAAVDNIPSTALSANL</sequence>
<dbReference type="PANTHER" id="PTHR13789">
    <property type="entry name" value="MONOOXYGENASE"/>
    <property type="match status" value="1"/>
</dbReference>
<keyword evidence="2" id="KW-0285">Flavoprotein</keyword>
<evidence type="ECO:0000313" key="9">
    <source>
        <dbReference type="Proteomes" id="UP000000560"/>
    </source>
</evidence>
<dbReference type="InterPro" id="IPR002938">
    <property type="entry name" value="FAD-bd"/>
</dbReference>
<evidence type="ECO:0000256" key="3">
    <source>
        <dbReference type="ARBA" id="ARBA00022827"/>
    </source>
</evidence>
<dbReference type="HOGENOM" id="CLU_009665_19_3_1"/>
<evidence type="ECO:0000256" key="4">
    <source>
        <dbReference type="ARBA" id="ARBA00023002"/>
    </source>
</evidence>
<keyword evidence="3" id="KW-0274">FAD</keyword>
<dbReference type="GO" id="GO:0071949">
    <property type="term" value="F:FAD binding"/>
    <property type="evidence" value="ECO:0007669"/>
    <property type="project" value="InterPro"/>
</dbReference>
<organism evidence="8 9">
    <name type="scientific">Emericella nidulans (strain FGSC A4 / ATCC 38163 / CBS 112.46 / NRRL 194 / M139)</name>
    <name type="common">Aspergillus nidulans</name>
    <dbReference type="NCBI Taxonomy" id="227321"/>
    <lineage>
        <taxon>Eukaryota</taxon>
        <taxon>Fungi</taxon>
        <taxon>Dikarya</taxon>
        <taxon>Ascomycota</taxon>
        <taxon>Pezizomycotina</taxon>
        <taxon>Eurotiomycetes</taxon>
        <taxon>Eurotiomycetidae</taxon>
        <taxon>Eurotiales</taxon>
        <taxon>Aspergillaceae</taxon>
        <taxon>Aspergillus</taxon>
        <taxon>Aspergillus subgen. Nidulantes</taxon>
    </lineage>
</organism>